<keyword evidence="11" id="KW-1185">Reference proteome</keyword>
<evidence type="ECO:0000256" key="7">
    <source>
        <dbReference type="SAM" id="MobiDB-lite"/>
    </source>
</evidence>
<dbReference type="PANTHER" id="PTHR11267:SF106">
    <property type="entry name" value="T-RELATED PROTEIN"/>
    <property type="match status" value="1"/>
</dbReference>
<dbReference type="InterPro" id="IPR001699">
    <property type="entry name" value="TF_T-box"/>
</dbReference>
<dbReference type="GO" id="GO:0003007">
    <property type="term" value="P:heart morphogenesis"/>
    <property type="evidence" value="ECO:0000318"/>
    <property type="project" value="GO_Central"/>
</dbReference>
<dbReference type="GeneID" id="20216358"/>
<keyword evidence="5 6" id="KW-0539">Nucleus</keyword>
<dbReference type="OMA" id="THRHLAI"/>
<dbReference type="GO" id="GO:0000978">
    <property type="term" value="F:RNA polymerase II cis-regulatory region sequence-specific DNA binding"/>
    <property type="evidence" value="ECO:0000318"/>
    <property type="project" value="GO_Central"/>
</dbReference>
<dbReference type="GO" id="GO:0045893">
    <property type="term" value="P:positive regulation of DNA-templated transcription"/>
    <property type="evidence" value="ECO:0007669"/>
    <property type="project" value="InterPro"/>
</dbReference>
<proteinExistence type="predicted"/>
<dbReference type="SUPFAM" id="SSF49417">
    <property type="entry name" value="p53-like transcription factors"/>
    <property type="match status" value="1"/>
</dbReference>
<keyword evidence="2" id="KW-0805">Transcription regulation</keyword>
<dbReference type="GO" id="GO:0001708">
    <property type="term" value="P:cell fate specification"/>
    <property type="evidence" value="ECO:0000318"/>
    <property type="project" value="GO_Central"/>
</dbReference>
<dbReference type="GO" id="GO:0006357">
    <property type="term" value="P:regulation of transcription by RNA polymerase II"/>
    <property type="evidence" value="ECO:0000318"/>
    <property type="project" value="GO_Central"/>
</dbReference>
<reference evidence="10" key="3">
    <citation type="submission" date="2015-06" db="UniProtKB">
        <authorList>
            <consortium name="EnsemblMetazoa"/>
        </authorList>
    </citation>
    <scope>IDENTIFICATION</scope>
</reference>
<dbReference type="Pfam" id="PF00907">
    <property type="entry name" value="T-box"/>
    <property type="match status" value="2"/>
</dbReference>
<dbReference type="InterPro" id="IPR008967">
    <property type="entry name" value="p53-like_TF_DNA-bd_sf"/>
</dbReference>
<dbReference type="InterPro" id="IPR018186">
    <property type="entry name" value="TF_T-box_CS"/>
</dbReference>
<dbReference type="GO" id="GO:0001707">
    <property type="term" value="P:mesoderm formation"/>
    <property type="evidence" value="ECO:0000318"/>
    <property type="project" value="GO_Central"/>
</dbReference>
<sequence length="265" mass="29408">MLPTKRLKTSSTQSSTSSSRPTTNQKQPQQTTATVGCQSQKDVNVSLEDKSLWEEFHKLTNEMIVTKNGRRMFPVLRVHISGLEANSFYSVYLDFVKMNGASRWKFMASFPSPSFSLPLSSSSFSSSSPVLSSPPSSSSSSPPSSSSSSSSSYLHPDSPNFGKHWTNQVVTFSKVKVTNKVNCSGDQVFLDSLHKYLPRVTIVKIISNKSDDARFVGSFTFGETSFIAVTAYQNEEITNLKVKYNPFAKGFQERLNISYNKNNIN</sequence>
<dbReference type="GO" id="GO:0000785">
    <property type="term" value="C:chromatin"/>
    <property type="evidence" value="ECO:0000318"/>
    <property type="project" value="GO_Central"/>
</dbReference>
<dbReference type="InParanoid" id="T1G5L1"/>
<evidence type="ECO:0000313" key="11">
    <source>
        <dbReference type="Proteomes" id="UP000015101"/>
    </source>
</evidence>
<dbReference type="PRINTS" id="PR00937">
    <property type="entry name" value="TBOX"/>
</dbReference>
<dbReference type="PANTHER" id="PTHR11267">
    <property type="entry name" value="T-BOX PROTEIN-RELATED"/>
    <property type="match status" value="1"/>
</dbReference>
<evidence type="ECO:0000313" key="10">
    <source>
        <dbReference type="EnsemblMetazoa" id="HelroP84628"/>
    </source>
</evidence>
<dbReference type="EMBL" id="KB097144">
    <property type="protein sequence ID" value="ESN98407.1"/>
    <property type="molecule type" value="Genomic_DNA"/>
</dbReference>
<protein>
    <recommendedName>
        <fullName evidence="8">T-box domain-containing protein</fullName>
    </recommendedName>
</protein>
<dbReference type="OrthoDB" id="7442607at2759"/>
<evidence type="ECO:0000259" key="8">
    <source>
        <dbReference type="PROSITE" id="PS50252"/>
    </source>
</evidence>
<reference evidence="9 11" key="2">
    <citation type="journal article" date="2013" name="Nature">
        <title>Insights into bilaterian evolution from three spiralian genomes.</title>
        <authorList>
            <person name="Simakov O."/>
            <person name="Marletaz F."/>
            <person name="Cho S.J."/>
            <person name="Edsinger-Gonzales E."/>
            <person name="Havlak P."/>
            <person name="Hellsten U."/>
            <person name="Kuo D.H."/>
            <person name="Larsson T."/>
            <person name="Lv J."/>
            <person name="Arendt D."/>
            <person name="Savage R."/>
            <person name="Osoegawa K."/>
            <person name="de Jong P."/>
            <person name="Grimwood J."/>
            <person name="Chapman J.A."/>
            <person name="Shapiro H."/>
            <person name="Aerts A."/>
            <person name="Otillar R.P."/>
            <person name="Terry A.Y."/>
            <person name="Boore J.L."/>
            <person name="Grigoriev I.V."/>
            <person name="Lindberg D.R."/>
            <person name="Seaver E.C."/>
            <person name="Weisblat D.A."/>
            <person name="Putnam N.H."/>
            <person name="Rokhsar D.S."/>
        </authorList>
    </citation>
    <scope>NUCLEOTIDE SEQUENCE</scope>
</reference>
<dbReference type="FunFam" id="2.60.40.820:FF:000024">
    <property type="entry name" value="T BoX family"/>
    <property type="match status" value="1"/>
</dbReference>
<feature type="compositionally biased region" description="Low complexity" evidence="7">
    <location>
        <begin position="9"/>
        <end position="34"/>
    </location>
</feature>
<comment type="caution">
    <text evidence="6">Lacks conserved residue(s) required for the propagation of feature annotation.</text>
</comment>
<dbReference type="SMART" id="SM00425">
    <property type="entry name" value="TBOX"/>
    <property type="match status" value="1"/>
</dbReference>
<feature type="region of interest" description="Disordered" evidence="7">
    <location>
        <begin position="131"/>
        <end position="152"/>
    </location>
</feature>
<evidence type="ECO:0000313" key="9">
    <source>
        <dbReference type="EMBL" id="ESN98407.1"/>
    </source>
</evidence>
<dbReference type="EnsemblMetazoa" id="HelroT84628">
    <property type="protein sequence ID" value="HelroP84628"/>
    <property type="gene ID" value="HelroG84628"/>
</dbReference>
<evidence type="ECO:0000256" key="3">
    <source>
        <dbReference type="ARBA" id="ARBA00023125"/>
    </source>
</evidence>
<dbReference type="CTD" id="20216358"/>
<dbReference type="PROSITE" id="PS01283">
    <property type="entry name" value="TBOX_1"/>
    <property type="match status" value="1"/>
</dbReference>
<keyword evidence="3 6" id="KW-0238">DNA-binding</keyword>
<dbReference type="GO" id="GO:0000981">
    <property type="term" value="F:DNA-binding transcription factor activity, RNA polymerase II-specific"/>
    <property type="evidence" value="ECO:0000318"/>
    <property type="project" value="GO_Central"/>
</dbReference>
<comment type="subcellular location">
    <subcellularLocation>
        <location evidence="1 6">Nucleus</location>
    </subcellularLocation>
</comment>
<dbReference type="InterPro" id="IPR046360">
    <property type="entry name" value="T-box_DNA-bd"/>
</dbReference>
<gene>
    <name evidence="10" type="primary">20216358</name>
    <name evidence="9" type="ORF">HELRODRAFT_84628</name>
</gene>
<dbReference type="eggNOG" id="KOG3585">
    <property type="taxonomic scope" value="Eukaryota"/>
</dbReference>
<evidence type="ECO:0000256" key="6">
    <source>
        <dbReference type="PROSITE-ProRule" id="PRU00201"/>
    </source>
</evidence>
<dbReference type="AlphaFoldDB" id="T1G5L1"/>
<dbReference type="PROSITE" id="PS50252">
    <property type="entry name" value="TBOX_3"/>
    <property type="match status" value="1"/>
</dbReference>
<keyword evidence="4" id="KW-0804">Transcription</keyword>
<evidence type="ECO:0000256" key="2">
    <source>
        <dbReference type="ARBA" id="ARBA00023015"/>
    </source>
</evidence>
<evidence type="ECO:0000256" key="5">
    <source>
        <dbReference type="ARBA" id="ARBA00023242"/>
    </source>
</evidence>
<dbReference type="InterPro" id="IPR036960">
    <property type="entry name" value="T-box_sf"/>
</dbReference>
<dbReference type="Proteomes" id="UP000015101">
    <property type="component" value="Unassembled WGS sequence"/>
</dbReference>
<feature type="region of interest" description="Disordered" evidence="7">
    <location>
        <begin position="1"/>
        <end position="36"/>
    </location>
</feature>
<dbReference type="EMBL" id="AMQM01005870">
    <property type="status" value="NOT_ANNOTATED_CDS"/>
    <property type="molecule type" value="Genomic_DNA"/>
</dbReference>
<dbReference type="RefSeq" id="XP_009023345.1">
    <property type="nucleotide sequence ID" value="XM_009025097.1"/>
</dbReference>
<name>T1G5L1_HELRO</name>
<dbReference type="KEGG" id="hro:HELRODRAFT_84628"/>
<organism evidence="10 11">
    <name type="scientific">Helobdella robusta</name>
    <name type="common">Californian leech</name>
    <dbReference type="NCBI Taxonomy" id="6412"/>
    <lineage>
        <taxon>Eukaryota</taxon>
        <taxon>Metazoa</taxon>
        <taxon>Spiralia</taxon>
        <taxon>Lophotrochozoa</taxon>
        <taxon>Annelida</taxon>
        <taxon>Clitellata</taxon>
        <taxon>Hirudinea</taxon>
        <taxon>Rhynchobdellida</taxon>
        <taxon>Glossiphoniidae</taxon>
        <taxon>Helobdella</taxon>
    </lineage>
</organism>
<accession>T1G5L1</accession>
<dbReference type="HOGENOM" id="CLU_014430_3_1_1"/>
<feature type="domain" description="T-box" evidence="8">
    <location>
        <begin position="47"/>
        <end position="253"/>
    </location>
</feature>
<dbReference type="GO" id="GO:0005634">
    <property type="term" value="C:nucleus"/>
    <property type="evidence" value="ECO:0000318"/>
    <property type="project" value="GO_Central"/>
</dbReference>
<evidence type="ECO:0000256" key="4">
    <source>
        <dbReference type="ARBA" id="ARBA00023163"/>
    </source>
</evidence>
<evidence type="ECO:0000256" key="1">
    <source>
        <dbReference type="ARBA" id="ARBA00004123"/>
    </source>
</evidence>
<dbReference type="Gene3D" id="2.60.40.820">
    <property type="entry name" value="Transcription factor, T-box"/>
    <property type="match status" value="1"/>
</dbReference>
<reference evidence="11" key="1">
    <citation type="submission" date="2012-12" db="EMBL/GenBank/DDBJ databases">
        <authorList>
            <person name="Hellsten U."/>
            <person name="Grimwood J."/>
            <person name="Chapman J.A."/>
            <person name="Shapiro H."/>
            <person name="Aerts A."/>
            <person name="Otillar R.P."/>
            <person name="Terry A.Y."/>
            <person name="Boore J.L."/>
            <person name="Simakov O."/>
            <person name="Marletaz F."/>
            <person name="Cho S.-J."/>
            <person name="Edsinger-Gonzales E."/>
            <person name="Havlak P."/>
            <person name="Kuo D.-H."/>
            <person name="Larsson T."/>
            <person name="Lv J."/>
            <person name="Arendt D."/>
            <person name="Savage R."/>
            <person name="Osoegawa K."/>
            <person name="de Jong P."/>
            <person name="Lindberg D.R."/>
            <person name="Seaver E.C."/>
            <person name="Weisblat D.A."/>
            <person name="Putnam N.H."/>
            <person name="Grigoriev I.V."/>
            <person name="Rokhsar D.S."/>
        </authorList>
    </citation>
    <scope>NUCLEOTIDE SEQUENCE</scope>
</reference>